<evidence type="ECO:0000259" key="4">
    <source>
        <dbReference type="PROSITE" id="PS50110"/>
    </source>
</evidence>
<reference evidence="6 7" key="1">
    <citation type="journal article" date="2015" name="J. Microbiol.">
        <title>Sphingosinicella ginsenosidimutans sp. nov., with ginsenoside converting activity.</title>
        <authorList>
            <person name="Kim J.K."/>
            <person name="Kang M.S."/>
            <person name="Park S.C."/>
            <person name="Kim K.M."/>
            <person name="Choi K."/>
            <person name="Yoon M.H."/>
            <person name="Im W.T."/>
        </authorList>
    </citation>
    <scope>NUCLEOTIDE SEQUENCE [LARGE SCALE GENOMIC DNA]</scope>
    <source>
        <strain evidence="6 7">BS-11</strain>
    </source>
</reference>
<sequence>MTPLRVFMCDDEPLALDRLRGMLEGAPGVELVGEALNGRELLDRVLPARPDLVFLDIEMPQLDGFDLIHALARLDWPGEPPLIVFVTAHREHAAEAFDSGALDFINKPVRMGRLELTLSRARTALERTEAQRRMTELLLQIEELKNLGTRSGDDSQIWVRTATGTAKIDMRAVEWIEAEGEYVRLHVGAVSHLRRGSLSDAATEFGPLGFLRVHRSAAVNTALVAALEKGSWGNLLLRMESGAAVAVGKKYRGAVQAMIAGPAS</sequence>
<comment type="caution">
    <text evidence="6">The sequence shown here is derived from an EMBL/GenBank/DDBJ whole genome shotgun (WGS) entry which is preliminary data.</text>
</comment>
<keyword evidence="7" id="KW-1185">Reference proteome</keyword>
<accession>A0A5C6TXJ6</accession>
<name>A0A5C6TXJ6_9SPHN</name>
<dbReference type="InterPro" id="IPR007492">
    <property type="entry name" value="LytTR_DNA-bd_dom"/>
</dbReference>
<dbReference type="Gene3D" id="2.40.50.1020">
    <property type="entry name" value="LytTr DNA-binding domain"/>
    <property type="match status" value="1"/>
</dbReference>
<dbReference type="EMBL" id="VOQQ01000001">
    <property type="protein sequence ID" value="TXC64498.1"/>
    <property type="molecule type" value="Genomic_DNA"/>
</dbReference>
<keyword evidence="2" id="KW-0597">Phosphoprotein</keyword>
<dbReference type="Proteomes" id="UP000321249">
    <property type="component" value="Unassembled WGS sequence"/>
</dbReference>
<dbReference type="GO" id="GO:0006355">
    <property type="term" value="P:regulation of DNA-templated transcription"/>
    <property type="evidence" value="ECO:0007669"/>
    <property type="project" value="TreeGrafter"/>
</dbReference>
<dbReference type="Pfam" id="PF00072">
    <property type="entry name" value="Response_reg"/>
    <property type="match status" value="1"/>
</dbReference>
<dbReference type="Gene3D" id="3.40.50.2300">
    <property type="match status" value="1"/>
</dbReference>
<dbReference type="InterPro" id="IPR001789">
    <property type="entry name" value="Sig_transdc_resp-reg_receiver"/>
</dbReference>
<evidence type="ECO:0000256" key="3">
    <source>
        <dbReference type="SAM" id="Coils"/>
    </source>
</evidence>
<dbReference type="SUPFAM" id="SSF52172">
    <property type="entry name" value="CheY-like"/>
    <property type="match status" value="1"/>
</dbReference>
<dbReference type="PROSITE" id="PS50930">
    <property type="entry name" value="HTH_LYTTR"/>
    <property type="match status" value="1"/>
</dbReference>
<dbReference type="Pfam" id="PF04397">
    <property type="entry name" value="LytTR"/>
    <property type="match status" value="1"/>
</dbReference>
<feature type="coiled-coil region" evidence="3">
    <location>
        <begin position="111"/>
        <end position="147"/>
    </location>
</feature>
<keyword evidence="1" id="KW-0238">DNA-binding</keyword>
<feature type="modified residue" description="4-aspartylphosphate" evidence="2">
    <location>
        <position position="56"/>
    </location>
</feature>
<dbReference type="SMART" id="SM00448">
    <property type="entry name" value="REC"/>
    <property type="match status" value="1"/>
</dbReference>
<dbReference type="GO" id="GO:0000156">
    <property type="term" value="F:phosphorelay response regulator activity"/>
    <property type="evidence" value="ECO:0007669"/>
    <property type="project" value="TreeGrafter"/>
</dbReference>
<protein>
    <submittedName>
        <fullName evidence="6">Response regulator transcription factor</fullName>
    </submittedName>
</protein>
<feature type="domain" description="HTH LytTR-type" evidence="5">
    <location>
        <begin position="157"/>
        <end position="261"/>
    </location>
</feature>
<evidence type="ECO:0000313" key="6">
    <source>
        <dbReference type="EMBL" id="TXC64498.1"/>
    </source>
</evidence>
<evidence type="ECO:0000256" key="2">
    <source>
        <dbReference type="PROSITE-ProRule" id="PRU00169"/>
    </source>
</evidence>
<dbReference type="InterPro" id="IPR011006">
    <property type="entry name" value="CheY-like_superfamily"/>
</dbReference>
<dbReference type="PANTHER" id="PTHR48111">
    <property type="entry name" value="REGULATOR OF RPOS"/>
    <property type="match status" value="1"/>
</dbReference>
<dbReference type="InterPro" id="IPR039420">
    <property type="entry name" value="WalR-like"/>
</dbReference>
<proteinExistence type="predicted"/>
<dbReference type="GO" id="GO:0005829">
    <property type="term" value="C:cytosol"/>
    <property type="evidence" value="ECO:0007669"/>
    <property type="project" value="TreeGrafter"/>
</dbReference>
<gene>
    <name evidence="6" type="ORF">FRZ32_13050</name>
</gene>
<evidence type="ECO:0000256" key="1">
    <source>
        <dbReference type="ARBA" id="ARBA00023125"/>
    </source>
</evidence>
<evidence type="ECO:0000313" key="7">
    <source>
        <dbReference type="Proteomes" id="UP000321249"/>
    </source>
</evidence>
<dbReference type="OrthoDB" id="9786101at2"/>
<feature type="domain" description="Response regulatory" evidence="4">
    <location>
        <begin position="5"/>
        <end position="122"/>
    </location>
</feature>
<organism evidence="6 7">
    <name type="scientific">Allosphingosinicella ginsenosidimutans</name>
    <dbReference type="NCBI Taxonomy" id="1176539"/>
    <lineage>
        <taxon>Bacteria</taxon>
        <taxon>Pseudomonadati</taxon>
        <taxon>Pseudomonadota</taxon>
        <taxon>Alphaproteobacteria</taxon>
        <taxon>Sphingomonadales</taxon>
        <taxon>Sphingomonadaceae</taxon>
        <taxon>Allosphingosinicella</taxon>
    </lineage>
</organism>
<dbReference type="PROSITE" id="PS50110">
    <property type="entry name" value="RESPONSE_REGULATORY"/>
    <property type="match status" value="1"/>
</dbReference>
<dbReference type="RefSeq" id="WP_147043921.1">
    <property type="nucleotide sequence ID" value="NZ_BAABIR010000001.1"/>
</dbReference>
<evidence type="ECO:0000259" key="5">
    <source>
        <dbReference type="PROSITE" id="PS50930"/>
    </source>
</evidence>
<dbReference type="AlphaFoldDB" id="A0A5C6TXJ6"/>
<dbReference type="GO" id="GO:0032993">
    <property type="term" value="C:protein-DNA complex"/>
    <property type="evidence" value="ECO:0007669"/>
    <property type="project" value="TreeGrafter"/>
</dbReference>
<dbReference type="GO" id="GO:0000976">
    <property type="term" value="F:transcription cis-regulatory region binding"/>
    <property type="evidence" value="ECO:0007669"/>
    <property type="project" value="TreeGrafter"/>
</dbReference>
<dbReference type="SMART" id="SM00850">
    <property type="entry name" value="LytTR"/>
    <property type="match status" value="1"/>
</dbReference>
<keyword evidence="3" id="KW-0175">Coiled coil</keyword>
<dbReference type="PANTHER" id="PTHR48111:SF69">
    <property type="entry name" value="RESPONSE REGULATOR RECEIVER"/>
    <property type="match status" value="1"/>
</dbReference>